<gene>
    <name evidence="1" type="ORF">FLONG3_422</name>
</gene>
<organism evidence="1 2">
    <name type="scientific">Fusarium longipes</name>
    <dbReference type="NCBI Taxonomy" id="694270"/>
    <lineage>
        <taxon>Eukaryota</taxon>
        <taxon>Fungi</taxon>
        <taxon>Dikarya</taxon>
        <taxon>Ascomycota</taxon>
        <taxon>Pezizomycotina</taxon>
        <taxon>Sordariomycetes</taxon>
        <taxon>Hypocreomycetidae</taxon>
        <taxon>Hypocreales</taxon>
        <taxon>Nectriaceae</taxon>
        <taxon>Fusarium</taxon>
    </lineage>
</organism>
<proteinExistence type="predicted"/>
<name>A0A395T9A4_9HYPO</name>
<comment type="caution">
    <text evidence="1">The sequence shown here is derived from an EMBL/GenBank/DDBJ whole genome shotgun (WGS) entry which is preliminary data.</text>
</comment>
<evidence type="ECO:0000313" key="2">
    <source>
        <dbReference type="Proteomes" id="UP000266234"/>
    </source>
</evidence>
<dbReference type="AlphaFoldDB" id="A0A395T9A4"/>
<sequence>MSQSRQQVYKALKTSREKSLRPILTLLNGDASWLMSFPRPKSEQASTGKAYFHIVYEPWLQGDASLFYAWFFNIALSDKAAVNDVQGIEDIISEIEQAASSHLPEDRTKNTPKNDGYQGNIDVIMLAFHYLDHVHEPTLRMFDSNIPVIATPEAADVVRPWNHFKTICLSRDLQSSAKTWRSPELHPEYLPDWLTVLRLPGHVILNFCTALVWTHEDDTNDEVHETILLSPHGTYLDQGPLDAFLQAEPKTNILTLLHGLKESHGINGVNKLGAKGGLALYRKIGGSKSWILNHDNDFTYSGLFLWVTRTADLPRSMEWALEEERNQKEGEGELEVPNFVQIGNGGMVILEE</sequence>
<dbReference type="Proteomes" id="UP000266234">
    <property type="component" value="Unassembled WGS sequence"/>
</dbReference>
<dbReference type="OrthoDB" id="9971601at2759"/>
<protein>
    <submittedName>
        <fullName evidence="1">Uncharacterized protein</fullName>
    </submittedName>
</protein>
<dbReference type="PANTHER" id="PTHR36142:SF2">
    <property type="entry name" value="METALLO-HYDROLASE_OXIDOREDUCTASE SUPERFAMILY PROTEIN"/>
    <property type="match status" value="1"/>
</dbReference>
<accession>A0A395T9A4</accession>
<evidence type="ECO:0000313" key="1">
    <source>
        <dbReference type="EMBL" id="RGP81278.1"/>
    </source>
</evidence>
<dbReference type="EMBL" id="PXOG01000011">
    <property type="protein sequence ID" value="RGP81278.1"/>
    <property type="molecule type" value="Genomic_DNA"/>
</dbReference>
<dbReference type="PANTHER" id="PTHR36142">
    <property type="entry name" value="METALLO-HYDROLASE/OXIDOREDUCTASE SUPERFAMILY PROTEIN"/>
    <property type="match status" value="1"/>
</dbReference>
<reference evidence="1 2" key="1">
    <citation type="journal article" date="2018" name="PLoS Pathog.">
        <title>Evolution of structural diversity of trichothecenes, a family of toxins produced by plant pathogenic and entomopathogenic fungi.</title>
        <authorList>
            <person name="Proctor R.H."/>
            <person name="McCormick S.P."/>
            <person name="Kim H.S."/>
            <person name="Cardoza R.E."/>
            <person name="Stanley A.M."/>
            <person name="Lindo L."/>
            <person name="Kelly A."/>
            <person name="Brown D.W."/>
            <person name="Lee T."/>
            <person name="Vaughan M.M."/>
            <person name="Alexander N.J."/>
            <person name="Busman M."/>
            <person name="Gutierrez S."/>
        </authorList>
    </citation>
    <scope>NUCLEOTIDE SEQUENCE [LARGE SCALE GENOMIC DNA]</scope>
    <source>
        <strain evidence="1 2">NRRL 20695</strain>
    </source>
</reference>
<keyword evidence="2" id="KW-1185">Reference proteome</keyword>